<sequence length="65" mass="7336">MSTKNAIVSFVDDSGIVLESTVTDISPKRLLHRDGDILEILNKRSETMLVIPVNRLLSIKIVWED</sequence>
<dbReference type="Proteomes" id="UP000225617">
    <property type="component" value="Segment"/>
</dbReference>
<evidence type="ECO:0000313" key="1">
    <source>
        <dbReference type="EMBL" id="APT41114.1"/>
    </source>
</evidence>
<reference evidence="1" key="1">
    <citation type="submission" date="2017-01" db="EMBL/GenBank/DDBJ databases">
        <title>Complete Genome Sequence of two Novel Multi-drug resistant Klebsiella pneumoniae Phage vB_Kpn_IME260.</title>
        <authorList>
            <person name="Xing S."/>
            <person name="Pan X."/>
            <person name="Sun Q."/>
            <person name="Pei G."/>
            <person name="Mi Z."/>
            <person name="An X."/>
            <person name="Tong Y."/>
        </authorList>
    </citation>
    <scope>NUCLEOTIDE SEQUENCE [LARGE SCALE GENOMIC DNA]</scope>
</reference>
<dbReference type="GeneID" id="40073078"/>
<dbReference type="EMBL" id="KX845404">
    <property type="protein sequence ID" value="APT41114.1"/>
    <property type="molecule type" value="Genomic_DNA"/>
</dbReference>
<organism evidence="1 2">
    <name type="scientific">Klebsiella phage vB_Kpn_IME260</name>
    <dbReference type="NCBI Taxonomy" id="1912318"/>
    <lineage>
        <taxon>Viruses</taxon>
        <taxon>Duplodnaviria</taxon>
        <taxon>Heunggongvirae</taxon>
        <taxon>Uroviricota</taxon>
        <taxon>Caudoviricetes</taxon>
        <taxon>Demerecviridae</taxon>
        <taxon>Sugarlandvirus</taxon>
        <taxon>Sugarlandvirus IME260</taxon>
    </lineage>
</organism>
<accession>A0A1L6Z538</accession>
<dbReference type="KEGG" id="vg:40073078"/>
<proteinExistence type="predicted"/>
<protein>
    <submittedName>
        <fullName evidence="1">Uncharacterized protein</fullName>
    </submittedName>
</protein>
<name>A0A1L6Z538_9CAUD</name>
<evidence type="ECO:0000313" key="2">
    <source>
        <dbReference type="Proteomes" id="UP000225617"/>
    </source>
</evidence>
<keyword evidence="2" id="KW-1185">Reference proteome</keyword>
<dbReference type="RefSeq" id="YP_009597447.1">
    <property type="nucleotide sequence ID" value="NC_041899.1"/>
</dbReference>
<dbReference type="OrthoDB" id="35700at10239"/>